<protein>
    <submittedName>
        <fullName evidence="1">Uncharacterized protein</fullName>
    </submittedName>
</protein>
<dbReference type="Pfam" id="PF17615">
    <property type="entry name" value="C166"/>
    <property type="match status" value="1"/>
</dbReference>
<comment type="caution">
    <text evidence="1">The sequence shown here is derived from an EMBL/GenBank/DDBJ whole genome shotgun (WGS) entry which is preliminary data.</text>
</comment>
<keyword evidence="2" id="KW-1185">Reference proteome</keyword>
<organism evidence="1 2">
    <name type="scientific">Phyllosticta citricarpa</name>
    <dbReference type="NCBI Taxonomy" id="55181"/>
    <lineage>
        <taxon>Eukaryota</taxon>
        <taxon>Fungi</taxon>
        <taxon>Dikarya</taxon>
        <taxon>Ascomycota</taxon>
        <taxon>Pezizomycotina</taxon>
        <taxon>Dothideomycetes</taxon>
        <taxon>Dothideomycetes incertae sedis</taxon>
        <taxon>Botryosphaeriales</taxon>
        <taxon>Phyllostictaceae</taxon>
        <taxon>Phyllosticta</taxon>
    </lineage>
</organism>
<gene>
    <name evidence="1" type="ORF">IWX46DRAFT_531690</name>
</gene>
<evidence type="ECO:0000313" key="2">
    <source>
        <dbReference type="Proteomes" id="UP001365128"/>
    </source>
</evidence>
<sequence>PLTDVLNGLRQVVSTLTPAIPRITVLPPFPPGCDTDAIVIALSSFVSVHQALLNIIIGRSGLLETLMARQFPFPTVGSTIATVLRGVEGVVDQLAFALIDLIPARSECAKGQKSAIDGTLDEAIEAYE</sequence>
<evidence type="ECO:0000313" key="1">
    <source>
        <dbReference type="EMBL" id="KAK7536602.1"/>
    </source>
</evidence>
<name>A0ABR1LN44_9PEZI</name>
<proteinExistence type="predicted"/>
<accession>A0ABR1LN44</accession>
<reference evidence="1 2" key="1">
    <citation type="submission" date="2024-04" db="EMBL/GenBank/DDBJ databases">
        <title>Phyllosticta paracitricarpa is synonymous to the EU quarantine fungus P. citricarpa based on phylogenomic analyses.</title>
        <authorList>
            <consortium name="Lawrence Berkeley National Laboratory"/>
            <person name="Van Ingen-Buijs V.A."/>
            <person name="Van Westerhoven A.C."/>
            <person name="Haridas S."/>
            <person name="Skiadas P."/>
            <person name="Martin F."/>
            <person name="Groenewald J.Z."/>
            <person name="Crous P.W."/>
            <person name="Seidl M.F."/>
        </authorList>
    </citation>
    <scope>NUCLEOTIDE SEQUENCE [LARGE SCALE GENOMIC DNA]</scope>
    <source>
        <strain evidence="1 2">CBS 122670</strain>
    </source>
</reference>
<dbReference type="Proteomes" id="UP001365128">
    <property type="component" value="Unassembled WGS sequence"/>
</dbReference>
<feature type="non-terminal residue" evidence="1">
    <location>
        <position position="1"/>
    </location>
</feature>
<dbReference type="EMBL" id="JBBPDW010000036">
    <property type="protein sequence ID" value="KAK7536602.1"/>
    <property type="molecule type" value="Genomic_DNA"/>
</dbReference>